<sequence>MSRKKNVLTDSQIQEILDLDSDSDKTTESDYDRELKYGSTIQDNLAHEEGNANDFEDSNMDTDSFVSRDDQFNEQPSTDTNSAPVVSSPMQHNLEITFIDISSPSQKVGRNKSLVWDCFETKQVNGKIISNKCKICKEEVSDKVERMKKHYEKCSKKEMKRAVPMSLHSATESAAANCSPSSSTTFLKHPKSKVS</sequence>
<dbReference type="Proteomes" id="UP000198287">
    <property type="component" value="Unassembled WGS sequence"/>
</dbReference>
<organism evidence="2 3">
    <name type="scientific">Folsomia candida</name>
    <name type="common">Springtail</name>
    <dbReference type="NCBI Taxonomy" id="158441"/>
    <lineage>
        <taxon>Eukaryota</taxon>
        <taxon>Metazoa</taxon>
        <taxon>Ecdysozoa</taxon>
        <taxon>Arthropoda</taxon>
        <taxon>Hexapoda</taxon>
        <taxon>Collembola</taxon>
        <taxon>Entomobryomorpha</taxon>
        <taxon>Isotomoidea</taxon>
        <taxon>Isotomidae</taxon>
        <taxon>Proisotominae</taxon>
        <taxon>Folsomia</taxon>
    </lineage>
</organism>
<feature type="compositionally biased region" description="Polar residues" evidence="1">
    <location>
        <begin position="168"/>
        <end position="186"/>
    </location>
</feature>
<accession>A0A226DT80</accession>
<keyword evidence="3" id="KW-1185">Reference proteome</keyword>
<protein>
    <submittedName>
        <fullName evidence="2">Zinc finger BED domain-containing protein RICESLEEPER 3</fullName>
    </submittedName>
</protein>
<evidence type="ECO:0000313" key="2">
    <source>
        <dbReference type="EMBL" id="OXA48034.1"/>
    </source>
</evidence>
<comment type="caution">
    <text evidence="2">The sequence shown here is derived from an EMBL/GenBank/DDBJ whole genome shotgun (WGS) entry which is preliminary data.</text>
</comment>
<dbReference type="EMBL" id="LNIX01000012">
    <property type="protein sequence ID" value="OXA48034.1"/>
    <property type="molecule type" value="Genomic_DNA"/>
</dbReference>
<dbReference type="AlphaFoldDB" id="A0A226DT80"/>
<evidence type="ECO:0000313" key="3">
    <source>
        <dbReference type="Proteomes" id="UP000198287"/>
    </source>
</evidence>
<feature type="compositionally biased region" description="Basic and acidic residues" evidence="1">
    <location>
        <begin position="22"/>
        <end position="36"/>
    </location>
</feature>
<gene>
    <name evidence="2" type="ORF">Fcan01_17228</name>
</gene>
<feature type="region of interest" description="Disordered" evidence="1">
    <location>
        <begin position="18"/>
        <end position="86"/>
    </location>
</feature>
<proteinExistence type="predicted"/>
<feature type="region of interest" description="Disordered" evidence="1">
    <location>
        <begin position="165"/>
        <end position="195"/>
    </location>
</feature>
<feature type="compositionally biased region" description="Polar residues" evidence="1">
    <location>
        <begin position="73"/>
        <end position="86"/>
    </location>
</feature>
<evidence type="ECO:0000256" key="1">
    <source>
        <dbReference type="SAM" id="MobiDB-lite"/>
    </source>
</evidence>
<name>A0A226DT80_FOLCA</name>
<reference evidence="2 3" key="1">
    <citation type="submission" date="2015-12" db="EMBL/GenBank/DDBJ databases">
        <title>The genome of Folsomia candida.</title>
        <authorList>
            <person name="Faddeeva A."/>
            <person name="Derks M.F."/>
            <person name="Anvar Y."/>
            <person name="Smit S."/>
            <person name="Van Straalen N."/>
            <person name="Roelofs D."/>
        </authorList>
    </citation>
    <scope>NUCLEOTIDE SEQUENCE [LARGE SCALE GENOMIC DNA]</scope>
    <source>
        <strain evidence="2 3">VU population</strain>
        <tissue evidence="2">Whole body</tissue>
    </source>
</reference>